<evidence type="ECO:0000256" key="3">
    <source>
        <dbReference type="ARBA" id="ARBA00022475"/>
    </source>
</evidence>
<evidence type="ECO:0000256" key="5">
    <source>
        <dbReference type="ARBA" id="ARBA00022989"/>
    </source>
</evidence>
<comment type="caution">
    <text evidence="9">The sequence shown here is derived from an EMBL/GenBank/DDBJ whole genome shotgun (WGS) entry which is preliminary data.</text>
</comment>
<evidence type="ECO:0000256" key="2">
    <source>
        <dbReference type="ARBA" id="ARBA00022448"/>
    </source>
</evidence>
<feature type="transmembrane region" description="Helical" evidence="7">
    <location>
        <begin position="293"/>
        <end position="312"/>
    </location>
</feature>
<dbReference type="RefSeq" id="WP_328282324.1">
    <property type="nucleotide sequence ID" value="NZ_JARTLD010000082.1"/>
</dbReference>
<dbReference type="InterPro" id="IPR011701">
    <property type="entry name" value="MFS"/>
</dbReference>
<sequence length="389" mass="41181">MNRLFIYILTLGVFLTATSELIVSGILYVIASDLHISVALAGQLVTVYSLAFAFLTPVIVFFTSRWERKRVLLLSLVLFMLGSAASIVPHLGVILVSRALLGVSSGVYLVTAFAAAAKISPPDKVGAAIGTIVLGFSSAMILGVPIGIAITKWLNWQSIFVILGVLSLLMSLVILRFLPRISGDEPASLRRQFRVLSSGIIASLLLLSFFRESGNSVLLTYLTTFLNELLHLNAGTISLLMLVLGLIGAMAARLGGSGADRWGTRRIILASLIMHVSALLLLLLPLFTGSLAAEIVLIGFIMFSMFMGGPALQTHVIKQAPESSSLVLSLNTSTIHLGLAAGAGSGGMLIERTSTVLYNPWLAGIVVTLGLGTALLSFALGKRHSAQPS</sequence>
<feature type="transmembrane region" description="Helical" evidence="7">
    <location>
        <begin position="230"/>
        <end position="255"/>
    </location>
</feature>
<keyword evidence="5 7" id="KW-1133">Transmembrane helix</keyword>
<feature type="transmembrane region" description="Helical" evidence="7">
    <location>
        <begin position="267"/>
        <end position="287"/>
    </location>
</feature>
<feature type="transmembrane region" description="Helical" evidence="7">
    <location>
        <begin position="129"/>
        <end position="150"/>
    </location>
</feature>
<keyword evidence="6 7" id="KW-0472">Membrane</keyword>
<gene>
    <name evidence="9" type="ORF">P9847_26960</name>
</gene>
<dbReference type="InterPro" id="IPR050189">
    <property type="entry name" value="MFS_Efflux_Transporters"/>
</dbReference>
<evidence type="ECO:0000256" key="6">
    <source>
        <dbReference type="ARBA" id="ARBA00023136"/>
    </source>
</evidence>
<feature type="transmembrane region" description="Helical" evidence="7">
    <location>
        <begin position="361"/>
        <end position="381"/>
    </location>
</feature>
<dbReference type="PROSITE" id="PS50850">
    <property type="entry name" value="MFS"/>
    <property type="match status" value="1"/>
</dbReference>
<reference evidence="9 10" key="1">
    <citation type="submission" date="2023-03" db="EMBL/GenBank/DDBJ databases">
        <title>Bacillus Genome Sequencing.</title>
        <authorList>
            <person name="Dunlap C."/>
        </authorList>
    </citation>
    <scope>NUCLEOTIDE SEQUENCE [LARGE SCALE GENOMIC DNA]</scope>
    <source>
        <strain evidence="9 10">NRS-52</strain>
    </source>
</reference>
<keyword evidence="3" id="KW-1003">Cell membrane</keyword>
<feature type="transmembrane region" description="Helical" evidence="7">
    <location>
        <begin position="324"/>
        <end position="349"/>
    </location>
</feature>
<keyword evidence="2" id="KW-0813">Transport</keyword>
<evidence type="ECO:0000256" key="7">
    <source>
        <dbReference type="SAM" id="Phobius"/>
    </source>
</evidence>
<organism evidence="9 10">
    <name type="scientific">Paenibacillus chibensis</name>
    <dbReference type="NCBI Taxonomy" id="59846"/>
    <lineage>
        <taxon>Bacteria</taxon>
        <taxon>Bacillati</taxon>
        <taxon>Bacillota</taxon>
        <taxon>Bacilli</taxon>
        <taxon>Bacillales</taxon>
        <taxon>Paenibacillaceae</taxon>
        <taxon>Paenibacillus</taxon>
    </lineage>
</organism>
<dbReference type="CDD" id="cd17324">
    <property type="entry name" value="MFS_NepI_like"/>
    <property type="match status" value="1"/>
</dbReference>
<accession>A0ABU6Q2M4</accession>
<comment type="subcellular location">
    <subcellularLocation>
        <location evidence="1">Cell membrane</location>
        <topology evidence="1">Multi-pass membrane protein</topology>
    </subcellularLocation>
</comment>
<dbReference type="Pfam" id="PF07690">
    <property type="entry name" value="MFS_1"/>
    <property type="match status" value="1"/>
</dbReference>
<evidence type="ECO:0000256" key="1">
    <source>
        <dbReference type="ARBA" id="ARBA00004651"/>
    </source>
</evidence>
<protein>
    <submittedName>
        <fullName evidence="9">MFS transporter</fullName>
    </submittedName>
</protein>
<evidence type="ECO:0000313" key="9">
    <source>
        <dbReference type="EMBL" id="MED5020907.1"/>
    </source>
</evidence>
<dbReference type="PANTHER" id="PTHR43124:SF10">
    <property type="entry name" value="PURINE EFFLUX PUMP PBUE"/>
    <property type="match status" value="1"/>
</dbReference>
<dbReference type="SUPFAM" id="SSF103473">
    <property type="entry name" value="MFS general substrate transporter"/>
    <property type="match status" value="1"/>
</dbReference>
<dbReference type="EMBL" id="JARTLD010000082">
    <property type="protein sequence ID" value="MED5020907.1"/>
    <property type="molecule type" value="Genomic_DNA"/>
</dbReference>
<dbReference type="InterPro" id="IPR020846">
    <property type="entry name" value="MFS_dom"/>
</dbReference>
<dbReference type="Gene3D" id="1.20.1250.20">
    <property type="entry name" value="MFS general substrate transporter like domains"/>
    <property type="match status" value="2"/>
</dbReference>
<feature type="transmembrane region" description="Helical" evidence="7">
    <location>
        <begin position="156"/>
        <end position="179"/>
    </location>
</feature>
<evidence type="ECO:0000259" key="8">
    <source>
        <dbReference type="PROSITE" id="PS50850"/>
    </source>
</evidence>
<keyword evidence="4 7" id="KW-0812">Transmembrane</keyword>
<evidence type="ECO:0000313" key="10">
    <source>
        <dbReference type="Proteomes" id="UP001343257"/>
    </source>
</evidence>
<feature type="domain" description="Major facilitator superfamily (MFS) profile" evidence="8">
    <location>
        <begin position="5"/>
        <end position="389"/>
    </location>
</feature>
<feature type="transmembrane region" description="Helical" evidence="7">
    <location>
        <begin position="36"/>
        <end position="62"/>
    </location>
</feature>
<evidence type="ECO:0000256" key="4">
    <source>
        <dbReference type="ARBA" id="ARBA00022692"/>
    </source>
</evidence>
<dbReference type="InterPro" id="IPR036259">
    <property type="entry name" value="MFS_trans_sf"/>
</dbReference>
<name>A0ABU6Q2M4_9BACL</name>
<dbReference type="PANTHER" id="PTHR43124">
    <property type="entry name" value="PURINE EFFLUX PUMP PBUE"/>
    <property type="match status" value="1"/>
</dbReference>
<feature type="transmembrane region" description="Helical" evidence="7">
    <location>
        <begin position="71"/>
        <end position="93"/>
    </location>
</feature>
<feature type="transmembrane region" description="Helical" evidence="7">
    <location>
        <begin position="191"/>
        <end position="210"/>
    </location>
</feature>
<keyword evidence="10" id="KW-1185">Reference proteome</keyword>
<dbReference type="Proteomes" id="UP001343257">
    <property type="component" value="Unassembled WGS sequence"/>
</dbReference>
<feature type="transmembrane region" description="Helical" evidence="7">
    <location>
        <begin position="7"/>
        <end position="30"/>
    </location>
</feature>
<proteinExistence type="predicted"/>